<dbReference type="AlphaFoldDB" id="A0A6A6DJS7"/>
<dbReference type="Gene3D" id="3.80.10.10">
    <property type="entry name" value="Ribonuclease Inhibitor"/>
    <property type="match status" value="1"/>
</dbReference>
<evidence type="ECO:0000313" key="1">
    <source>
        <dbReference type="EMBL" id="KAF2179183.1"/>
    </source>
</evidence>
<evidence type="ECO:0000313" key="2">
    <source>
        <dbReference type="Proteomes" id="UP000800200"/>
    </source>
</evidence>
<dbReference type="SUPFAM" id="SSF52047">
    <property type="entry name" value="RNI-like"/>
    <property type="match status" value="1"/>
</dbReference>
<keyword evidence="2" id="KW-1185">Reference proteome</keyword>
<gene>
    <name evidence="1" type="ORF">K469DRAFT_717454</name>
</gene>
<organism evidence="1 2">
    <name type="scientific">Zopfia rhizophila CBS 207.26</name>
    <dbReference type="NCBI Taxonomy" id="1314779"/>
    <lineage>
        <taxon>Eukaryota</taxon>
        <taxon>Fungi</taxon>
        <taxon>Dikarya</taxon>
        <taxon>Ascomycota</taxon>
        <taxon>Pezizomycotina</taxon>
        <taxon>Dothideomycetes</taxon>
        <taxon>Dothideomycetes incertae sedis</taxon>
        <taxon>Zopfiaceae</taxon>
        <taxon>Zopfia</taxon>
    </lineage>
</organism>
<proteinExistence type="predicted"/>
<evidence type="ECO:0008006" key="3">
    <source>
        <dbReference type="Google" id="ProtNLM"/>
    </source>
</evidence>
<sequence length="610" mass="70045">MPSSQHNDLMGLMMPIFSGMKDDFGKEIEDPIPLSFDRINEGQPFSSDFLLSRLPIGLVWHTIQLVPQADLRNLALVNRDCRQLARSRQFANVELDYSDSAIGVLGVLLKEHEERSENHGKTRLPSIGACIRKITVATNPGWITYRHQIELSEDFVQLDAGVRGARLDKACRAFFEEYMPKIGLVLSNTQILPCLEYLFWADSVPVDKNFFEAIISSNLRHLVLRRVSVDKEFALGLSSDQCRWRLNSLYLDVIWTTSGDREDVTTSPLICNLLCLAAPTLESLTWACLNILRSTPSVQLPSSVNERPSFRRLQDLNIDSIMKYDPAWLDILIQPGGSSPIRFLEVDISKNPRVADFFNTCGYLPNLEVFVWSGVKMMNPSLGFLQANSHIRKLRIDAEAPQFLEEQLLPLLRGRFKNLISLSLRWPENQDHIPQSALDQISTLHRLEQLCLSAGCQVGWRHSWVINHDAMQNCVRNLRNLRKLAFSRDTYIEQNLDPETQGEGAPERYYEDRFPRNSATLVVQPFFREEDPVKKLELVWEMQHRNDMATVAAKYADSLPELEWIYLGQHPMRIDRGPTGITKPIPLSTERDECWTYLRRMFGRQNDLTF</sequence>
<dbReference type="EMBL" id="ML994669">
    <property type="protein sequence ID" value="KAF2179183.1"/>
    <property type="molecule type" value="Genomic_DNA"/>
</dbReference>
<protein>
    <recommendedName>
        <fullName evidence="3">F-box domain-containing protein</fullName>
    </recommendedName>
</protein>
<name>A0A6A6DJS7_9PEZI</name>
<dbReference type="Proteomes" id="UP000800200">
    <property type="component" value="Unassembled WGS sequence"/>
</dbReference>
<reference evidence="1" key="1">
    <citation type="journal article" date="2020" name="Stud. Mycol.">
        <title>101 Dothideomycetes genomes: a test case for predicting lifestyles and emergence of pathogens.</title>
        <authorList>
            <person name="Haridas S."/>
            <person name="Albert R."/>
            <person name="Binder M."/>
            <person name="Bloem J."/>
            <person name="Labutti K."/>
            <person name="Salamov A."/>
            <person name="Andreopoulos B."/>
            <person name="Baker S."/>
            <person name="Barry K."/>
            <person name="Bills G."/>
            <person name="Bluhm B."/>
            <person name="Cannon C."/>
            <person name="Castanera R."/>
            <person name="Culley D."/>
            <person name="Daum C."/>
            <person name="Ezra D."/>
            <person name="Gonzalez J."/>
            <person name="Henrissat B."/>
            <person name="Kuo A."/>
            <person name="Liang C."/>
            <person name="Lipzen A."/>
            <person name="Lutzoni F."/>
            <person name="Magnuson J."/>
            <person name="Mondo S."/>
            <person name="Nolan M."/>
            <person name="Ohm R."/>
            <person name="Pangilinan J."/>
            <person name="Park H.-J."/>
            <person name="Ramirez L."/>
            <person name="Alfaro M."/>
            <person name="Sun H."/>
            <person name="Tritt A."/>
            <person name="Yoshinaga Y."/>
            <person name="Zwiers L.-H."/>
            <person name="Turgeon B."/>
            <person name="Goodwin S."/>
            <person name="Spatafora J."/>
            <person name="Crous P."/>
            <person name="Grigoriev I."/>
        </authorList>
    </citation>
    <scope>NUCLEOTIDE SEQUENCE</scope>
    <source>
        <strain evidence="1">CBS 207.26</strain>
    </source>
</reference>
<dbReference type="OrthoDB" id="3257981at2759"/>
<accession>A0A6A6DJS7</accession>
<dbReference type="InterPro" id="IPR032675">
    <property type="entry name" value="LRR_dom_sf"/>
</dbReference>